<name>A0A8S5M009_9CAUD</name>
<sequence>MSTLPPPPACIIKDSLENVKAGLKILRKNLKKKLDFLRKSYIIVGVRQGRKPLTKGSEGVEMTATQTTRLIEWLKSQGMSAEKIVECLEYINK</sequence>
<reference evidence="1" key="1">
    <citation type="journal article" date="2021" name="Proc. Natl. Acad. Sci. U.S.A.">
        <title>A Catalog of Tens of Thousands of Viruses from Human Metagenomes Reveals Hidden Associations with Chronic Diseases.</title>
        <authorList>
            <person name="Tisza M.J."/>
            <person name="Buck C.B."/>
        </authorList>
    </citation>
    <scope>NUCLEOTIDE SEQUENCE</scope>
    <source>
        <strain evidence="1">CtM7c3</strain>
    </source>
</reference>
<dbReference type="EMBL" id="BK014785">
    <property type="protein sequence ID" value="DAD75554.1"/>
    <property type="molecule type" value="Genomic_DNA"/>
</dbReference>
<protein>
    <submittedName>
        <fullName evidence="1">Uncharacterized protein</fullName>
    </submittedName>
</protein>
<organism evidence="1">
    <name type="scientific">Siphoviridae sp. ctM7c3</name>
    <dbReference type="NCBI Taxonomy" id="2826257"/>
    <lineage>
        <taxon>Viruses</taxon>
        <taxon>Duplodnaviria</taxon>
        <taxon>Heunggongvirae</taxon>
        <taxon>Uroviricota</taxon>
        <taxon>Caudoviricetes</taxon>
    </lineage>
</organism>
<accession>A0A8S5M009</accession>
<proteinExistence type="predicted"/>
<evidence type="ECO:0000313" key="1">
    <source>
        <dbReference type="EMBL" id="DAD75554.1"/>
    </source>
</evidence>